<name>A0A9W6FLJ7_XANFL</name>
<organism evidence="10 12">
    <name type="scientific">Xanthobacter flavus</name>
    <dbReference type="NCBI Taxonomy" id="281"/>
    <lineage>
        <taxon>Bacteria</taxon>
        <taxon>Pseudomonadati</taxon>
        <taxon>Pseudomonadota</taxon>
        <taxon>Alphaproteobacteria</taxon>
        <taxon>Hyphomicrobiales</taxon>
        <taxon>Xanthobacteraceae</taxon>
        <taxon>Xanthobacter</taxon>
    </lineage>
</organism>
<feature type="domain" description="DAHP synthetase I/KDSA" evidence="9">
    <location>
        <begin position="18"/>
        <end position="276"/>
    </location>
</feature>
<accession>A0A9W6FLJ7</accession>
<dbReference type="InterPro" id="IPR013785">
    <property type="entry name" value="Aldolase_TIM"/>
</dbReference>
<comment type="caution">
    <text evidence="10">The sequence shown here is derived from an EMBL/GenBank/DDBJ whole genome shotgun (WGS) entry which is preliminary data.</text>
</comment>
<dbReference type="RefSeq" id="WP_237356668.1">
    <property type="nucleotide sequence ID" value="NZ_BSDO01000002.1"/>
</dbReference>
<gene>
    <name evidence="8 10" type="primary">kdsA</name>
    <name evidence="11" type="ORF">GGQ86_000675</name>
    <name evidence="10" type="ORF">XFLAVUS301_16970</name>
</gene>
<evidence type="ECO:0000256" key="1">
    <source>
        <dbReference type="ARBA" id="ARBA00004496"/>
    </source>
</evidence>
<evidence type="ECO:0000256" key="5">
    <source>
        <dbReference type="ARBA" id="ARBA00022490"/>
    </source>
</evidence>
<evidence type="ECO:0000313" key="12">
    <source>
        <dbReference type="Proteomes" id="UP001144397"/>
    </source>
</evidence>
<dbReference type="PANTHER" id="PTHR21057">
    <property type="entry name" value="PHOSPHO-2-DEHYDRO-3-DEOXYHEPTONATE ALDOLASE"/>
    <property type="match status" value="1"/>
</dbReference>
<keyword evidence="8" id="KW-0448">Lipopolysaccharide biosynthesis</keyword>
<dbReference type="SUPFAM" id="SSF51569">
    <property type="entry name" value="Aldolase"/>
    <property type="match status" value="1"/>
</dbReference>
<protein>
    <recommendedName>
        <fullName evidence="8">2-dehydro-3-deoxyphosphooctonate aldolase</fullName>
        <ecNumber evidence="8">2.5.1.55</ecNumber>
    </recommendedName>
    <alternativeName>
        <fullName evidence="8">3-deoxy-D-manno-octulosonic acid 8-phosphate synthase</fullName>
    </alternativeName>
    <alternativeName>
        <fullName evidence="8">KDO-8-phosphate synthase</fullName>
        <shortName evidence="8">KDO 8-P synthase</shortName>
        <shortName evidence="8">KDOPS</shortName>
    </alternativeName>
    <alternativeName>
        <fullName evidence="8">Phospho-2-dehydro-3-deoxyoctonate aldolase</fullName>
    </alternativeName>
</protein>
<keyword evidence="5 8" id="KW-0963">Cytoplasm</keyword>
<evidence type="ECO:0000256" key="3">
    <source>
        <dbReference type="ARBA" id="ARBA00004845"/>
    </source>
</evidence>
<dbReference type="NCBIfam" id="TIGR01362">
    <property type="entry name" value="KDO8P_synth"/>
    <property type="match status" value="1"/>
</dbReference>
<comment type="pathway">
    <text evidence="2">Bacterial outer membrane biogenesis; lipopolysaccharide biosynthesis.</text>
</comment>
<dbReference type="GO" id="GO:0019294">
    <property type="term" value="P:keto-3-deoxy-D-manno-octulosonic acid biosynthetic process"/>
    <property type="evidence" value="ECO:0007669"/>
    <property type="project" value="UniProtKB-UniRule"/>
</dbReference>
<dbReference type="Gene3D" id="3.20.20.70">
    <property type="entry name" value="Aldolase class I"/>
    <property type="match status" value="1"/>
</dbReference>
<reference evidence="10" key="1">
    <citation type="submission" date="2022-12" db="EMBL/GenBank/DDBJ databases">
        <title>Reference genome sequencing for broad-spectrum identification of bacterial and archaeal isolates by mass spectrometry.</title>
        <authorList>
            <person name="Sekiguchi Y."/>
            <person name="Tourlousse D.M."/>
        </authorList>
    </citation>
    <scope>NUCLEOTIDE SEQUENCE</scope>
    <source>
        <strain evidence="10">301</strain>
    </source>
</reference>
<evidence type="ECO:0000256" key="8">
    <source>
        <dbReference type="HAMAP-Rule" id="MF_00056"/>
    </source>
</evidence>
<dbReference type="GO" id="GO:0005737">
    <property type="term" value="C:cytoplasm"/>
    <property type="evidence" value="ECO:0007669"/>
    <property type="project" value="UniProtKB-SubCell"/>
</dbReference>
<comment type="catalytic activity">
    <reaction evidence="7 8">
        <text>D-arabinose 5-phosphate + phosphoenolpyruvate + H2O = 3-deoxy-alpha-D-manno-2-octulosonate-8-phosphate + phosphate</text>
        <dbReference type="Rhea" id="RHEA:14053"/>
        <dbReference type="ChEBI" id="CHEBI:15377"/>
        <dbReference type="ChEBI" id="CHEBI:43474"/>
        <dbReference type="ChEBI" id="CHEBI:57693"/>
        <dbReference type="ChEBI" id="CHEBI:58702"/>
        <dbReference type="ChEBI" id="CHEBI:85985"/>
        <dbReference type="EC" id="2.5.1.55"/>
    </reaction>
</comment>
<dbReference type="NCBIfam" id="NF003543">
    <property type="entry name" value="PRK05198.1"/>
    <property type="match status" value="1"/>
</dbReference>
<dbReference type="EMBL" id="BSDO01000002">
    <property type="protein sequence ID" value="GLI22023.1"/>
    <property type="molecule type" value="Genomic_DNA"/>
</dbReference>
<evidence type="ECO:0000256" key="7">
    <source>
        <dbReference type="ARBA" id="ARBA00049112"/>
    </source>
</evidence>
<comment type="similarity">
    <text evidence="4 8">Belongs to the KdsA family.</text>
</comment>
<dbReference type="InterPro" id="IPR006269">
    <property type="entry name" value="KDO8P_synthase"/>
</dbReference>
<dbReference type="Proteomes" id="UP001245370">
    <property type="component" value="Unassembled WGS sequence"/>
</dbReference>
<reference evidence="11 13" key="2">
    <citation type="submission" date="2023-07" db="EMBL/GenBank/DDBJ databases">
        <title>Genomic Encyclopedia of Type Strains, Phase IV (KMG-IV): sequencing the most valuable type-strain genomes for metagenomic binning, comparative biology and taxonomic classification.</title>
        <authorList>
            <person name="Goeker M."/>
        </authorList>
    </citation>
    <scope>NUCLEOTIDE SEQUENCE [LARGE SCALE GENOMIC DNA]</scope>
    <source>
        <strain evidence="11 13">DSM 338</strain>
    </source>
</reference>
<evidence type="ECO:0000256" key="6">
    <source>
        <dbReference type="ARBA" id="ARBA00022679"/>
    </source>
</evidence>
<sequence>MTVAPPPVAPQSIVEAGPVRFGNALPLTLIAGPCQMESRAHALEVAAALKEIATRRNIGLVFKTSFDKANRTSLSAARGLGLQAALPVFGEIKESLGLPVLTDVHEIDQCAAAAEVVDVLQIPAFLCRQTDLLVAAARTGRVVNVKKGQFLAPWDMANVVNKLTGAGNGRVLVTERGVSFGYNTLVSDMRGLPILAKTTGAPVVFDATHSVQQPGGQGTSSGGQREFVPVLARAAVAVGVAAVFIETHPDPDKAPSDGPNMVPLAKLEELITTLQAFDAVAKANPVTI</sequence>
<dbReference type="AlphaFoldDB" id="A0A9W6FLJ7"/>
<evidence type="ECO:0000313" key="13">
    <source>
        <dbReference type="Proteomes" id="UP001245370"/>
    </source>
</evidence>
<proteinExistence type="inferred from homology"/>
<dbReference type="Pfam" id="PF00793">
    <property type="entry name" value="DAHP_synth_1"/>
    <property type="match status" value="1"/>
</dbReference>
<dbReference type="Proteomes" id="UP001144397">
    <property type="component" value="Unassembled WGS sequence"/>
</dbReference>
<comment type="pathway">
    <text evidence="3 8">Carbohydrate biosynthesis; 3-deoxy-D-manno-octulosonate biosynthesis; 3-deoxy-D-manno-octulosonate from D-ribulose 5-phosphate: step 2/3.</text>
</comment>
<evidence type="ECO:0000313" key="10">
    <source>
        <dbReference type="EMBL" id="GLI22023.1"/>
    </source>
</evidence>
<dbReference type="GO" id="GO:0008676">
    <property type="term" value="F:3-deoxy-8-phosphooctulonate synthase activity"/>
    <property type="evidence" value="ECO:0007669"/>
    <property type="project" value="UniProtKB-UniRule"/>
</dbReference>
<dbReference type="EMBL" id="JAVDPY010000001">
    <property type="protein sequence ID" value="MDR6332228.1"/>
    <property type="molecule type" value="Genomic_DNA"/>
</dbReference>
<keyword evidence="6 8" id="KW-0808">Transferase</keyword>
<comment type="subcellular location">
    <subcellularLocation>
        <location evidence="1 8">Cytoplasm</location>
    </subcellularLocation>
</comment>
<dbReference type="GeneID" id="95762485"/>
<dbReference type="EC" id="2.5.1.55" evidence="8"/>
<dbReference type="HAMAP" id="MF_00056">
    <property type="entry name" value="KDO8P_synth"/>
    <property type="match status" value="1"/>
</dbReference>
<evidence type="ECO:0000256" key="4">
    <source>
        <dbReference type="ARBA" id="ARBA00010499"/>
    </source>
</evidence>
<evidence type="ECO:0000256" key="2">
    <source>
        <dbReference type="ARBA" id="ARBA00004756"/>
    </source>
</evidence>
<evidence type="ECO:0000313" key="11">
    <source>
        <dbReference type="EMBL" id="MDR6332228.1"/>
    </source>
</evidence>
<dbReference type="InterPro" id="IPR006218">
    <property type="entry name" value="DAHP1/KDSA"/>
</dbReference>
<evidence type="ECO:0000259" key="9">
    <source>
        <dbReference type="Pfam" id="PF00793"/>
    </source>
</evidence>
<keyword evidence="13" id="KW-1185">Reference proteome</keyword>